<dbReference type="SUPFAM" id="SSF52151">
    <property type="entry name" value="FabD/lysophospholipase-like"/>
    <property type="match status" value="1"/>
</dbReference>
<dbReference type="Gene3D" id="3.40.1090.10">
    <property type="entry name" value="Cytosolic phospholipase A2 catalytic domain"/>
    <property type="match status" value="2"/>
</dbReference>
<dbReference type="RefSeq" id="WP_185043701.1">
    <property type="nucleotide sequence ID" value="NZ_BAABFG010000005.1"/>
</dbReference>
<feature type="short sequence motif" description="DGA/G" evidence="4">
    <location>
        <begin position="189"/>
        <end position="191"/>
    </location>
</feature>
<dbReference type="InterPro" id="IPR002641">
    <property type="entry name" value="PNPLA_dom"/>
</dbReference>
<dbReference type="Proteomes" id="UP000546162">
    <property type="component" value="Unassembled WGS sequence"/>
</dbReference>
<accession>A0A7W7H3R6</accession>
<evidence type="ECO:0000313" key="6">
    <source>
        <dbReference type="EMBL" id="MBB4743426.1"/>
    </source>
</evidence>
<sequence length="279" mass="28104">MTKALVLGGGGVTGIAWHLGLLCGLQRAGVPLTGADRIIGTSAGSVVGTLVAAGIDLEAAVALQQVDVTPRPGGSGSGGGGSNGRWLAALAVLADPSIPAQQARAQVGAMALAADTPEERSFVAQIEAILPVREWPDRDLRITVVDTADGQDEVLTAKSGVPLVSAVAASCAVPGLMPPITIGDRRYMDGGVRVGAGADLAAGAERVVVIAPLAMLSRDRIVTELGLTGAPKTLLIEPDEAAVEAFGGNFMDPSRRGPSVRAGLAQAEAIADSVRAVWS</sequence>
<dbReference type="InterPro" id="IPR016035">
    <property type="entry name" value="Acyl_Trfase/lysoPLipase"/>
</dbReference>
<proteinExistence type="predicted"/>
<comment type="caution">
    <text evidence="6">The sequence shown here is derived from an EMBL/GenBank/DDBJ whole genome shotgun (WGS) entry which is preliminary data.</text>
</comment>
<evidence type="ECO:0000256" key="2">
    <source>
        <dbReference type="ARBA" id="ARBA00022963"/>
    </source>
</evidence>
<dbReference type="EMBL" id="JACHNB010000001">
    <property type="protein sequence ID" value="MBB4743426.1"/>
    <property type="molecule type" value="Genomic_DNA"/>
</dbReference>
<dbReference type="PANTHER" id="PTHR14226:SF57">
    <property type="entry name" value="BLR7027 PROTEIN"/>
    <property type="match status" value="1"/>
</dbReference>
<dbReference type="GO" id="GO:0016787">
    <property type="term" value="F:hydrolase activity"/>
    <property type="evidence" value="ECO:0007669"/>
    <property type="project" value="UniProtKB-UniRule"/>
</dbReference>
<feature type="active site" description="Proton acceptor" evidence="4">
    <location>
        <position position="189"/>
    </location>
</feature>
<dbReference type="PANTHER" id="PTHR14226">
    <property type="entry name" value="NEUROPATHY TARGET ESTERASE/SWISS CHEESE D.MELANOGASTER"/>
    <property type="match status" value="1"/>
</dbReference>
<gene>
    <name evidence="6" type="ORF">BJY16_006885</name>
</gene>
<evidence type="ECO:0000256" key="1">
    <source>
        <dbReference type="ARBA" id="ARBA00022801"/>
    </source>
</evidence>
<keyword evidence="7" id="KW-1185">Reference proteome</keyword>
<reference evidence="6 7" key="1">
    <citation type="submission" date="2020-08" db="EMBL/GenBank/DDBJ databases">
        <title>Sequencing the genomes of 1000 actinobacteria strains.</title>
        <authorList>
            <person name="Klenk H.-P."/>
        </authorList>
    </citation>
    <scope>NUCLEOTIDE SEQUENCE [LARGE SCALE GENOMIC DNA]</scope>
    <source>
        <strain evidence="6 7">DSM 45809</strain>
    </source>
</reference>
<dbReference type="GO" id="GO:0016042">
    <property type="term" value="P:lipid catabolic process"/>
    <property type="evidence" value="ECO:0007669"/>
    <property type="project" value="UniProtKB-UniRule"/>
</dbReference>
<evidence type="ECO:0000256" key="4">
    <source>
        <dbReference type="PROSITE-ProRule" id="PRU01161"/>
    </source>
</evidence>
<feature type="short sequence motif" description="GXGXXG" evidence="4">
    <location>
        <begin position="9"/>
        <end position="14"/>
    </location>
</feature>
<feature type="domain" description="PNPLA" evidence="5">
    <location>
        <begin position="5"/>
        <end position="202"/>
    </location>
</feature>
<protein>
    <submittedName>
        <fullName evidence="6">NTE family protein</fullName>
    </submittedName>
</protein>
<dbReference type="Pfam" id="PF01734">
    <property type="entry name" value="Patatin"/>
    <property type="match status" value="1"/>
</dbReference>
<keyword evidence="3 4" id="KW-0443">Lipid metabolism</keyword>
<dbReference type="InterPro" id="IPR050301">
    <property type="entry name" value="NTE"/>
</dbReference>
<organism evidence="6 7">
    <name type="scientific">Actinoplanes octamycinicus</name>
    <dbReference type="NCBI Taxonomy" id="135948"/>
    <lineage>
        <taxon>Bacteria</taxon>
        <taxon>Bacillati</taxon>
        <taxon>Actinomycetota</taxon>
        <taxon>Actinomycetes</taxon>
        <taxon>Micromonosporales</taxon>
        <taxon>Micromonosporaceae</taxon>
        <taxon>Actinoplanes</taxon>
    </lineage>
</organism>
<dbReference type="AlphaFoldDB" id="A0A7W7H3R6"/>
<dbReference type="PROSITE" id="PS51635">
    <property type="entry name" value="PNPLA"/>
    <property type="match status" value="1"/>
</dbReference>
<evidence type="ECO:0000256" key="3">
    <source>
        <dbReference type="ARBA" id="ARBA00023098"/>
    </source>
</evidence>
<name>A0A7W7H3R6_9ACTN</name>
<evidence type="ECO:0000313" key="7">
    <source>
        <dbReference type="Proteomes" id="UP000546162"/>
    </source>
</evidence>
<feature type="active site" description="Nucleophile" evidence="4">
    <location>
        <position position="42"/>
    </location>
</feature>
<evidence type="ECO:0000259" key="5">
    <source>
        <dbReference type="PROSITE" id="PS51635"/>
    </source>
</evidence>
<feature type="short sequence motif" description="GXSXG" evidence="4">
    <location>
        <begin position="40"/>
        <end position="44"/>
    </location>
</feature>
<keyword evidence="1 4" id="KW-0378">Hydrolase</keyword>
<keyword evidence="2 4" id="KW-0442">Lipid degradation</keyword>